<dbReference type="Pfam" id="PF00512">
    <property type="entry name" value="HisKA"/>
    <property type="match status" value="1"/>
</dbReference>
<dbReference type="SUPFAM" id="SSF47384">
    <property type="entry name" value="Homodimeric domain of signal transducing histidine kinase"/>
    <property type="match status" value="1"/>
</dbReference>
<evidence type="ECO:0000256" key="4">
    <source>
        <dbReference type="ARBA" id="ARBA00022679"/>
    </source>
</evidence>
<dbReference type="PANTHER" id="PTHR45453">
    <property type="entry name" value="PHOSPHATE REGULON SENSOR PROTEIN PHOR"/>
    <property type="match status" value="1"/>
</dbReference>
<dbReference type="SMART" id="SM00388">
    <property type="entry name" value="HisKA"/>
    <property type="match status" value="1"/>
</dbReference>
<dbReference type="PANTHER" id="PTHR45453:SF1">
    <property type="entry name" value="PHOSPHATE REGULON SENSOR PROTEIN PHOR"/>
    <property type="match status" value="1"/>
</dbReference>
<keyword evidence="3" id="KW-0597">Phosphoprotein</keyword>
<comment type="caution">
    <text evidence="8">The sequence shown here is derived from an EMBL/GenBank/DDBJ whole genome shotgun (WGS) entry which is preliminary data.</text>
</comment>
<proteinExistence type="predicted"/>
<dbReference type="GO" id="GO:0004721">
    <property type="term" value="F:phosphoprotein phosphatase activity"/>
    <property type="evidence" value="ECO:0007669"/>
    <property type="project" value="TreeGrafter"/>
</dbReference>
<keyword evidence="9" id="KW-1185">Reference proteome</keyword>
<dbReference type="CDD" id="cd00082">
    <property type="entry name" value="HisKA"/>
    <property type="match status" value="1"/>
</dbReference>
<dbReference type="GO" id="GO:0016036">
    <property type="term" value="P:cellular response to phosphate starvation"/>
    <property type="evidence" value="ECO:0007669"/>
    <property type="project" value="TreeGrafter"/>
</dbReference>
<dbReference type="RefSeq" id="WP_020211669.1">
    <property type="nucleotide sequence ID" value="NZ_JRLX01000001.1"/>
</dbReference>
<keyword evidence="6" id="KW-0902">Two-component regulatory system</keyword>
<dbReference type="InterPro" id="IPR036890">
    <property type="entry name" value="HATPase_C_sf"/>
</dbReference>
<sequence length="386" mass="42543">MTPQVLNPAAFTARPLAQKQNVTEKQDNTSFNLEYAMLQSLHAKNSFLTNILATANIGIWSVDLQTKNVSLSPVTMLLLKDSTHKPLTLTSFLHKLAISGQSGFAIAVNKACKTKSAFEEEVSLMFPDGEKWFRISGKVVISSSTSKKIAGVITDITKDKITDIKRKDQMAFLSHELKTPLSTIKLCLQMGVKKAFKHSDLKSASMLTLADQQVENMVGMINNSLDVSLIENNKLTLQKSEFDVSELVNDLVHEMAFLNTETTFKTELSDAIIINGDKTKIKQVLTNYISNAVKFSGAKSTVYIKCKKARNGVTVTVKDNGTGISAENQKLLFMRNSRVCIDQPDAPRGHGLGLFLSKEIIERHNGRVWVKSLLGEGATFGFSLPL</sequence>
<dbReference type="Proteomes" id="UP000030152">
    <property type="component" value="Unassembled WGS sequence"/>
</dbReference>
<dbReference type="GO" id="GO:0000155">
    <property type="term" value="F:phosphorelay sensor kinase activity"/>
    <property type="evidence" value="ECO:0007669"/>
    <property type="project" value="InterPro"/>
</dbReference>
<dbReference type="GO" id="GO:0005886">
    <property type="term" value="C:plasma membrane"/>
    <property type="evidence" value="ECO:0007669"/>
    <property type="project" value="TreeGrafter"/>
</dbReference>
<accession>A0A0A2MAH7</accession>
<dbReference type="InterPro" id="IPR050351">
    <property type="entry name" value="BphY/WalK/GraS-like"/>
</dbReference>
<dbReference type="InterPro" id="IPR036097">
    <property type="entry name" value="HisK_dim/P_sf"/>
</dbReference>
<evidence type="ECO:0000256" key="6">
    <source>
        <dbReference type="ARBA" id="ARBA00023012"/>
    </source>
</evidence>
<comment type="catalytic activity">
    <reaction evidence="1">
        <text>ATP + protein L-histidine = ADP + protein N-phospho-L-histidine.</text>
        <dbReference type="EC" id="2.7.13.3"/>
    </reaction>
</comment>
<dbReference type="OrthoDB" id="9781208at2"/>
<keyword evidence="5" id="KW-0418">Kinase</keyword>
<dbReference type="SMART" id="SM00387">
    <property type="entry name" value="HATPase_c"/>
    <property type="match status" value="1"/>
</dbReference>
<dbReference type="InterPro" id="IPR003661">
    <property type="entry name" value="HisK_dim/P_dom"/>
</dbReference>
<evidence type="ECO:0000313" key="8">
    <source>
        <dbReference type="EMBL" id="KGO88641.1"/>
    </source>
</evidence>
<dbReference type="eggNOG" id="COG5002">
    <property type="taxonomic scope" value="Bacteria"/>
</dbReference>
<dbReference type="SUPFAM" id="SSF55874">
    <property type="entry name" value="ATPase domain of HSP90 chaperone/DNA topoisomerase II/histidine kinase"/>
    <property type="match status" value="1"/>
</dbReference>
<protein>
    <recommendedName>
        <fullName evidence="2">histidine kinase</fullName>
        <ecNumber evidence="2">2.7.13.3</ecNumber>
    </recommendedName>
</protein>
<name>A0A0A2MAH7_9FLAO</name>
<dbReference type="AlphaFoldDB" id="A0A0A2MAH7"/>
<evidence type="ECO:0000256" key="5">
    <source>
        <dbReference type="ARBA" id="ARBA00022777"/>
    </source>
</evidence>
<feature type="domain" description="Histidine kinase" evidence="7">
    <location>
        <begin position="172"/>
        <end position="386"/>
    </location>
</feature>
<evidence type="ECO:0000259" key="7">
    <source>
        <dbReference type="PROSITE" id="PS50109"/>
    </source>
</evidence>
<dbReference type="FunFam" id="3.30.565.10:FF:000006">
    <property type="entry name" value="Sensor histidine kinase WalK"/>
    <property type="match status" value="1"/>
</dbReference>
<dbReference type="SUPFAM" id="SSF55785">
    <property type="entry name" value="PYP-like sensor domain (PAS domain)"/>
    <property type="match status" value="1"/>
</dbReference>
<dbReference type="InterPro" id="IPR035965">
    <property type="entry name" value="PAS-like_dom_sf"/>
</dbReference>
<dbReference type="EC" id="2.7.13.3" evidence="2"/>
<dbReference type="Pfam" id="PF02518">
    <property type="entry name" value="HATPase_c"/>
    <property type="match status" value="1"/>
</dbReference>
<dbReference type="STRING" id="1121895.GCA_000378485_00545"/>
<reference evidence="8 9" key="1">
    <citation type="submission" date="2013-09" db="EMBL/GenBank/DDBJ databases">
        <authorList>
            <person name="Zeng Z."/>
            <person name="Chen C."/>
        </authorList>
    </citation>
    <scope>NUCLEOTIDE SEQUENCE [LARGE SCALE GENOMIC DNA]</scope>
    <source>
        <strain evidence="8 9">WB 3.3-2</strain>
    </source>
</reference>
<evidence type="ECO:0000256" key="3">
    <source>
        <dbReference type="ARBA" id="ARBA00022553"/>
    </source>
</evidence>
<evidence type="ECO:0000256" key="2">
    <source>
        <dbReference type="ARBA" id="ARBA00012438"/>
    </source>
</evidence>
<evidence type="ECO:0000256" key="1">
    <source>
        <dbReference type="ARBA" id="ARBA00000085"/>
    </source>
</evidence>
<gene>
    <name evidence="8" type="ORF">Q765_01700</name>
</gene>
<evidence type="ECO:0000313" key="9">
    <source>
        <dbReference type="Proteomes" id="UP000030152"/>
    </source>
</evidence>
<dbReference type="InterPro" id="IPR003594">
    <property type="entry name" value="HATPase_dom"/>
</dbReference>
<dbReference type="Gene3D" id="3.30.565.10">
    <property type="entry name" value="Histidine kinase-like ATPase, C-terminal domain"/>
    <property type="match status" value="1"/>
</dbReference>
<dbReference type="Gene3D" id="1.10.287.130">
    <property type="match status" value="1"/>
</dbReference>
<keyword evidence="4" id="KW-0808">Transferase</keyword>
<dbReference type="InterPro" id="IPR005467">
    <property type="entry name" value="His_kinase_dom"/>
</dbReference>
<dbReference type="EMBL" id="JRLX01000001">
    <property type="protein sequence ID" value="KGO88641.1"/>
    <property type="molecule type" value="Genomic_DNA"/>
</dbReference>
<dbReference type="PROSITE" id="PS50109">
    <property type="entry name" value="HIS_KIN"/>
    <property type="match status" value="1"/>
</dbReference>
<dbReference type="Gene3D" id="3.30.450.20">
    <property type="entry name" value="PAS domain"/>
    <property type="match status" value="1"/>
</dbReference>
<organism evidence="8 9">
    <name type="scientific">Flavobacterium rivuli WB 3.3-2 = DSM 21788</name>
    <dbReference type="NCBI Taxonomy" id="1121895"/>
    <lineage>
        <taxon>Bacteria</taxon>
        <taxon>Pseudomonadati</taxon>
        <taxon>Bacteroidota</taxon>
        <taxon>Flavobacteriia</taxon>
        <taxon>Flavobacteriales</taxon>
        <taxon>Flavobacteriaceae</taxon>
        <taxon>Flavobacterium</taxon>
    </lineage>
</organism>